<dbReference type="EMBL" id="JBHSMT010000023">
    <property type="protein sequence ID" value="MFC5474788.1"/>
    <property type="molecule type" value="Genomic_DNA"/>
</dbReference>
<dbReference type="PANTHER" id="PTHR43540">
    <property type="entry name" value="PEROXYUREIDOACRYLATE/UREIDOACRYLATE AMIDOHYDROLASE-RELATED"/>
    <property type="match status" value="1"/>
</dbReference>
<evidence type="ECO:0000256" key="1">
    <source>
        <dbReference type="ARBA" id="ARBA00022801"/>
    </source>
</evidence>
<feature type="domain" description="Isochorismatase-like" evidence="2">
    <location>
        <begin position="12"/>
        <end position="146"/>
    </location>
</feature>
<dbReference type="Pfam" id="PF00857">
    <property type="entry name" value="Isochorismatase"/>
    <property type="match status" value="1"/>
</dbReference>
<dbReference type="PANTHER" id="PTHR43540:SF14">
    <property type="entry name" value="ISOCHORISMATASE"/>
    <property type="match status" value="1"/>
</dbReference>
<dbReference type="InterPro" id="IPR000868">
    <property type="entry name" value="Isochorismatase-like_dom"/>
</dbReference>
<gene>
    <name evidence="3" type="ORF">ACFPM8_12570</name>
</gene>
<accession>A0ABW0MCP9</accession>
<dbReference type="InterPro" id="IPR036380">
    <property type="entry name" value="Isochorismatase-like_sf"/>
</dbReference>
<keyword evidence="4" id="KW-1185">Reference proteome</keyword>
<dbReference type="SUPFAM" id="SSF52499">
    <property type="entry name" value="Isochorismatase-like hydrolases"/>
    <property type="match status" value="1"/>
</dbReference>
<evidence type="ECO:0000313" key="4">
    <source>
        <dbReference type="Proteomes" id="UP001596045"/>
    </source>
</evidence>
<dbReference type="Proteomes" id="UP001596045">
    <property type="component" value="Unassembled WGS sequence"/>
</dbReference>
<dbReference type="RefSeq" id="WP_378997898.1">
    <property type="nucleotide sequence ID" value="NZ_JBHSMT010000023.1"/>
</dbReference>
<evidence type="ECO:0000259" key="2">
    <source>
        <dbReference type="Pfam" id="PF00857"/>
    </source>
</evidence>
<keyword evidence="1" id="KW-0378">Hydrolase</keyword>
<sequence>MKQYKKETLVETALLVVDVQKSLLDEGPWNAEGVLTAIERVSAAARAAEAPIVFVRDLGVVPDGELSPRLTVLAGDVVVEKSYCDSFLGTDLLSQLQFKGVKRLVVAGMQTDYCIDTTCRRAASLGFNVVLVADAHTTVDHEHLQAEQIVAHHNRILRRLSASEGSVTVLKSTEIVFA</sequence>
<name>A0ABW0MCP9_9BURK</name>
<proteinExistence type="predicted"/>
<comment type="caution">
    <text evidence="3">The sequence shown here is derived from an EMBL/GenBank/DDBJ whole genome shotgun (WGS) entry which is preliminary data.</text>
</comment>
<dbReference type="Gene3D" id="3.40.50.850">
    <property type="entry name" value="Isochorismatase-like"/>
    <property type="match status" value="1"/>
</dbReference>
<protein>
    <submittedName>
        <fullName evidence="3">Isochorismatase family protein</fullName>
    </submittedName>
</protein>
<reference evidence="4" key="1">
    <citation type="journal article" date="2019" name="Int. J. Syst. Evol. Microbiol.">
        <title>The Global Catalogue of Microorganisms (GCM) 10K type strain sequencing project: providing services to taxonomists for standard genome sequencing and annotation.</title>
        <authorList>
            <consortium name="The Broad Institute Genomics Platform"/>
            <consortium name="The Broad Institute Genome Sequencing Center for Infectious Disease"/>
            <person name="Wu L."/>
            <person name="Ma J."/>
        </authorList>
    </citation>
    <scope>NUCLEOTIDE SEQUENCE [LARGE SCALE GENOMIC DNA]</scope>
    <source>
        <strain evidence="4">JCM 17066</strain>
    </source>
</reference>
<organism evidence="3 4">
    <name type="scientific">Paraherbaspirillum soli</name>
    <dbReference type="NCBI Taxonomy" id="631222"/>
    <lineage>
        <taxon>Bacteria</taxon>
        <taxon>Pseudomonadati</taxon>
        <taxon>Pseudomonadota</taxon>
        <taxon>Betaproteobacteria</taxon>
        <taxon>Burkholderiales</taxon>
        <taxon>Oxalobacteraceae</taxon>
        <taxon>Paraherbaspirillum</taxon>
    </lineage>
</organism>
<dbReference type="InterPro" id="IPR050272">
    <property type="entry name" value="Isochorismatase-like_hydrls"/>
</dbReference>
<evidence type="ECO:0000313" key="3">
    <source>
        <dbReference type="EMBL" id="MFC5474788.1"/>
    </source>
</evidence>